<keyword evidence="2" id="KW-1185">Reference proteome</keyword>
<dbReference type="GeneID" id="55008300"/>
<name>A0A3G8F346_9CAUD</name>
<organism evidence="1 2">
    <name type="scientific">Salmonella phage Lumpael</name>
    <dbReference type="NCBI Taxonomy" id="2488859"/>
    <lineage>
        <taxon>Viruses</taxon>
        <taxon>Duplodnaviria</taxon>
        <taxon>Heunggongvirae</taxon>
        <taxon>Uroviricota</taxon>
        <taxon>Caudoviricetes</taxon>
        <taxon>Murrayvirus</taxon>
        <taxon>Murrayvirus lumpael</taxon>
    </lineage>
</organism>
<protein>
    <submittedName>
        <fullName evidence="1">Uncharacterized protein</fullName>
    </submittedName>
</protein>
<proteinExistence type="predicted"/>
<evidence type="ECO:0000313" key="1">
    <source>
        <dbReference type="EMBL" id="AZF88802.1"/>
    </source>
</evidence>
<reference evidence="2" key="1">
    <citation type="submission" date="2018-11" db="EMBL/GenBank/DDBJ databases">
        <authorList>
            <person name="Olsen N.S."/>
            <person name="Kot W."/>
            <person name="Hansen L.H."/>
        </authorList>
    </citation>
    <scope>NUCLEOTIDE SEQUENCE [LARGE SCALE GENOMIC DNA]</scope>
</reference>
<accession>A0A3G8F346</accession>
<evidence type="ECO:0000313" key="2">
    <source>
        <dbReference type="Proteomes" id="UP000270437"/>
    </source>
</evidence>
<dbReference type="KEGG" id="vg:55008300"/>
<dbReference type="RefSeq" id="YP_009816987.1">
    <property type="nucleotide sequence ID" value="NC_048113.1"/>
</dbReference>
<sequence>MKRYKCTVGDKRGAFGDCMEQDKDGDWMRVSDHNRHIQALERQIAALKAKTRETKQ</sequence>
<dbReference type="Proteomes" id="UP000270437">
    <property type="component" value="Segment"/>
</dbReference>
<dbReference type="EMBL" id="MK125141">
    <property type="protein sequence ID" value="AZF88802.1"/>
    <property type="molecule type" value="Genomic_DNA"/>
</dbReference>